<dbReference type="KEGG" id="cbot:ATE48_02265"/>
<keyword evidence="3" id="KW-0804">Transcription</keyword>
<dbReference type="InterPro" id="IPR036388">
    <property type="entry name" value="WH-like_DNA-bd_sf"/>
</dbReference>
<dbReference type="PANTHER" id="PTHR33204:SF18">
    <property type="entry name" value="TRANSCRIPTIONAL REGULATORY PROTEIN"/>
    <property type="match status" value="1"/>
</dbReference>
<evidence type="ECO:0000256" key="2">
    <source>
        <dbReference type="ARBA" id="ARBA00023125"/>
    </source>
</evidence>
<dbReference type="Proteomes" id="UP000092498">
    <property type="component" value="Chromosome"/>
</dbReference>
<protein>
    <submittedName>
        <fullName evidence="6">Transcriptional regulator</fullName>
    </submittedName>
</protein>
<dbReference type="STRING" id="1759059.ATE48_02265"/>
<dbReference type="AlphaFoldDB" id="A0A1B1AE51"/>
<dbReference type="EMBL" id="CP013244">
    <property type="protein sequence ID" value="ANP44831.1"/>
    <property type="molecule type" value="Genomic_DNA"/>
</dbReference>
<feature type="domain" description="HTH hxlR-type" evidence="5">
    <location>
        <begin position="170"/>
        <end position="271"/>
    </location>
</feature>
<evidence type="ECO:0000313" key="7">
    <source>
        <dbReference type="Proteomes" id="UP000092498"/>
    </source>
</evidence>
<dbReference type="GO" id="GO:0003677">
    <property type="term" value="F:DNA binding"/>
    <property type="evidence" value="ECO:0007669"/>
    <property type="project" value="UniProtKB-KW"/>
</dbReference>
<keyword evidence="1" id="KW-0805">Transcription regulation</keyword>
<dbReference type="RefSeq" id="WP_066767413.1">
    <property type="nucleotide sequence ID" value="NZ_CP013244.1"/>
</dbReference>
<evidence type="ECO:0000256" key="3">
    <source>
        <dbReference type="ARBA" id="ARBA00023163"/>
    </source>
</evidence>
<proteinExistence type="predicted"/>
<dbReference type="SUPFAM" id="SSF46785">
    <property type="entry name" value="Winged helix' DNA-binding domain"/>
    <property type="match status" value="2"/>
</dbReference>
<dbReference type="Pfam" id="PF01638">
    <property type="entry name" value="HxlR"/>
    <property type="match status" value="2"/>
</dbReference>
<dbReference type="PROSITE" id="PS51118">
    <property type="entry name" value="HTH_HXLR"/>
    <property type="match status" value="2"/>
</dbReference>
<dbReference type="InParanoid" id="A0A1B1AE51"/>
<evidence type="ECO:0000256" key="1">
    <source>
        <dbReference type="ARBA" id="ARBA00023015"/>
    </source>
</evidence>
<feature type="domain" description="HTH hxlR-type" evidence="5">
    <location>
        <begin position="11"/>
        <end position="108"/>
    </location>
</feature>
<keyword evidence="7" id="KW-1185">Reference proteome</keyword>
<evidence type="ECO:0000256" key="4">
    <source>
        <dbReference type="SAM" id="MobiDB-lite"/>
    </source>
</evidence>
<sequence length="320" mass="36547">MEENAKLIRTCSIWRALEVVGDTSTILILEASWLGARKFDQFRARTGLRQSLLSDRLKRLVAAEVMVKVQYSSAPPRFEYRMTRKGQDLYWSSLMMLRWERRWAESDAKCVVELTHKKCGKQFDPTPTCTACGDEINARDMSWSPGPGVGWMSAQYSRRRQHRDSPSDRPPSSTLMDEVAQIMGDRWAGLVLRALFTGLRKFDEILSDSGMATNILSERLQWLISKGMIRTHEYSSVPKRHEYRLTGKGIDYYPVLLMLMQWGDKYYVAPEGPPLLLRHKRDAHDLRAIAACSECGGEVRPQDVEFKVIEPARAAIANSA</sequence>
<accession>A0A1B1AE51</accession>
<gene>
    <name evidence="6" type="ORF">ATE48_02265</name>
</gene>
<dbReference type="InterPro" id="IPR002577">
    <property type="entry name" value="HTH_HxlR"/>
</dbReference>
<reference evidence="6 7" key="1">
    <citation type="submission" date="2015-11" db="EMBL/GenBank/DDBJ databases">
        <title>Whole-Genome Sequence of Candidatus Oderbacter manganicum from the National Park Lower Oder Valley, Germany.</title>
        <authorList>
            <person name="Braun B."/>
            <person name="Liere K."/>
            <person name="Szewzyk U."/>
        </authorList>
    </citation>
    <scope>NUCLEOTIDE SEQUENCE [LARGE SCALE GENOMIC DNA]</scope>
    <source>
        <strain evidence="6 7">OTSz_A_272</strain>
    </source>
</reference>
<dbReference type="InterPro" id="IPR036390">
    <property type="entry name" value="WH_DNA-bd_sf"/>
</dbReference>
<dbReference type="PANTHER" id="PTHR33204">
    <property type="entry name" value="TRANSCRIPTIONAL REGULATOR, MARR FAMILY"/>
    <property type="match status" value="1"/>
</dbReference>
<evidence type="ECO:0000259" key="5">
    <source>
        <dbReference type="PROSITE" id="PS51118"/>
    </source>
</evidence>
<dbReference type="OrthoDB" id="9782219at2"/>
<feature type="region of interest" description="Disordered" evidence="4">
    <location>
        <begin position="155"/>
        <end position="174"/>
    </location>
</feature>
<organism evidence="6 7">
    <name type="scientific">Candidatus Viadribacter manganicus</name>
    <dbReference type="NCBI Taxonomy" id="1759059"/>
    <lineage>
        <taxon>Bacteria</taxon>
        <taxon>Pseudomonadati</taxon>
        <taxon>Pseudomonadota</taxon>
        <taxon>Alphaproteobacteria</taxon>
        <taxon>Hyphomonadales</taxon>
        <taxon>Hyphomonadaceae</taxon>
        <taxon>Candidatus Viadribacter</taxon>
    </lineage>
</organism>
<keyword evidence="2" id="KW-0238">DNA-binding</keyword>
<name>A0A1B1AE51_9PROT</name>
<dbReference type="Gene3D" id="1.10.10.10">
    <property type="entry name" value="Winged helix-like DNA-binding domain superfamily/Winged helix DNA-binding domain"/>
    <property type="match status" value="2"/>
</dbReference>
<evidence type="ECO:0000313" key="6">
    <source>
        <dbReference type="EMBL" id="ANP44831.1"/>
    </source>
</evidence>